<accession>A0ABP6SMU4</accession>
<dbReference type="InterPro" id="IPR020806">
    <property type="entry name" value="PKS_PP-bd"/>
</dbReference>
<dbReference type="Proteomes" id="UP001499990">
    <property type="component" value="Unassembled WGS sequence"/>
</dbReference>
<dbReference type="InterPro" id="IPR008278">
    <property type="entry name" value="4-PPantetheinyl_Trfase_dom"/>
</dbReference>
<sequence length="342" mass="37157">MTFEGGTTVWYWEAPDTPRPEDRRLLSEEERARSAGMTSRRAAEFVTSRAAVRSILAERLGVPPGHVVLGRRACPGCGGTDHGPPTIVHPDTPLRISVSHTVGRGALALGNRPVGVDVEQHRTVELPQLAWTVLSPGECRWLDELPDDRARLLGFFRCWTRKEAALKAIGVGIVGDLRAWHSHPDRGDDIVMDSAAAGSTTGAWRVRDLNVGPHWSAAVSGPADASGPLHIRLWARRPLLTHAPSRTGQRMTTIHDGNGITGDRDVLGSVLLFWQELLGVPEIHPDDDFFDLGGTSLRAVRFVLRARREFGIDLAATSLANAGTARQCAEVIKSLLPHSPTP</sequence>
<proteinExistence type="inferred from homology"/>
<name>A0ABP6SMU4_9ACTN</name>
<keyword evidence="4" id="KW-0808">Transferase</keyword>
<dbReference type="SUPFAM" id="SSF56214">
    <property type="entry name" value="4'-phosphopantetheinyl transferase"/>
    <property type="match status" value="2"/>
</dbReference>
<protein>
    <recommendedName>
        <fullName evidence="6">Carrier domain-containing protein</fullName>
    </recommendedName>
</protein>
<gene>
    <name evidence="7" type="ORF">GCM10020367_01580</name>
    <name evidence="8" type="ORF">GCM10020367_67260</name>
</gene>
<feature type="compositionally biased region" description="Basic and acidic residues" evidence="5">
    <location>
        <begin position="16"/>
        <end position="33"/>
    </location>
</feature>
<organism evidence="8 9">
    <name type="scientific">Streptomyces sannanensis</name>
    <dbReference type="NCBI Taxonomy" id="285536"/>
    <lineage>
        <taxon>Bacteria</taxon>
        <taxon>Bacillati</taxon>
        <taxon>Actinomycetota</taxon>
        <taxon>Actinomycetes</taxon>
        <taxon>Kitasatosporales</taxon>
        <taxon>Streptomycetaceae</taxon>
        <taxon>Streptomyces</taxon>
    </lineage>
</organism>
<evidence type="ECO:0000313" key="9">
    <source>
        <dbReference type="Proteomes" id="UP001499990"/>
    </source>
</evidence>
<evidence type="ECO:0000256" key="3">
    <source>
        <dbReference type="ARBA" id="ARBA00022553"/>
    </source>
</evidence>
<dbReference type="InterPro" id="IPR009081">
    <property type="entry name" value="PP-bd_ACP"/>
</dbReference>
<keyword evidence="2" id="KW-0596">Phosphopantetheine</keyword>
<dbReference type="Gene3D" id="1.10.1200.10">
    <property type="entry name" value="ACP-like"/>
    <property type="match status" value="1"/>
</dbReference>
<dbReference type="EMBL" id="BAAAYL010000001">
    <property type="protein sequence ID" value="GAA3367415.1"/>
    <property type="molecule type" value="Genomic_DNA"/>
</dbReference>
<keyword evidence="9" id="KW-1185">Reference proteome</keyword>
<feature type="region of interest" description="Disordered" evidence="5">
    <location>
        <begin position="1"/>
        <end position="34"/>
    </location>
</feature>
<dbReference type="InterPro" id="IPR037143">
    <property type="entry name" value="4-PPantetheinyl_Trfase_dom_sf"/>
</dbReference>
<dbReference type="EMBL" id="BAAAYL010000001">
    <property type="protein sequence ID" value="GAA3380280.1"/>
    <property type="molecule type" value="Genomic_DNA"/>
</dbReference>
<dbReference type="RefSeq" id="WP_345033753.1">
    <property type="nucleotide sequence ID" value="NZ_BAAAYL010000001.1"/>
</dbReference>
<dbReference type="InterPro" id="IPR036736">
    <property type="entry name" value="ACP-like_sf"/>
</dbReference>
<reference evidence="9" key="2">
    <citation type="journal article" date="2019" name="Int. J. Syst. Evol. Microbiol.">
        <title>The Global Catalogue of Microorganisms (GCM) 10K type strain sequencing project: providing services to taxonomists for standard genome sequencing and annotation.</title>
        <authorList>
            <consortium name="The Broad Institute Genomics Platform"/>
            <consortium name="The Broad Institute Genome Sequencing Center for Infectious Disease"/>
            <person name="Wu L."/>
            <person name="Ma J."/>
        </authorList>
    </citation>
    <scope>NUCLEOTIDE SEQUENCE [LARGE SCALE GENOMIC DNA]</scope>
    <source>
        <strain evidence="9">JCM 9651</strain>
    </source>
</reference>
<dbReference type="InterPro" id="IPR050559">
    <property type="entry name" value="P-Pant_transferase_sf"/>
</dbReference>
<dbReference type="SUPFAM" id="SSF47336">
    <property type="entry name" value="ACP-like"/>
    <property type="match status" value="1"/>
</dbReference>
<evidence type="ECO:0000259" key="6">
    <source>
        <dbReference type="PROSITE" id="PS50075"/>
    </source>
</evidence>
<evidence type="ECO:0000256" key="4">
    <source>
        <dbReference type="ARBA" id="ARBA00022679"/>
    </source>
</evidence>
<reference evidence="8" key="1">
    <citation type="journal article" date="2014" name="Int. J. Syst. Evol. Microbiol.">
        <title>Complete genome of a new Firmicutes species belonging to the dominant human colonic microbiota ('Ruminococcus bicirculans') reveals two chromosomes and a selective capacity to utilize plant glucans.</title>
        <authorList>
            <consortium name="NISC Comparative Sequencing Program"/>
            <person name="Wegmann U."/>
            <person name="Louis P."/>
            <person name="Goesmann A."/>
            <person name="Henrissat B."/>
            <person name="Duncan S.H."/>
            <person name="Flint H.J."/>
        </authorList>
    </citation>
    <scope>NUCLEOTIDE SEQUENCE</scope>
    <source>
        <strain evidence="8">JCM 9651</strain>
    </source>
</reference>
<dbReference type="Pfam" id="PF01648">
    <property type="entry name" value="ACPS"/>
    <property type="match status" value="1"/>
</dbReference>
<comment type="caution">
    <text evidence="8">The sequence shown here is derived from an EMBL/GenBank/DDBJ whole genome shotgun (WGS) entry which is preliminary data.</text>
</comment>
<dbReference type="PROSITE" id="PS50075">
    <property type="entry name" value="CARRIER"/>
    <property type="match status" value="1"/>
</dbReference>
<evidence type="ECO:0000313" key="8">
    <source>
        <dbReference type="EMBL" id="GAA3380280.1"/>
    </source>
</evidence>
<dbReference type="SMART" id="SM00823">
    <property type="entry name" value="PKS_PP"/>
    <property type="match status" value="1"/>
</dbReference>
<dbReference type="Gene3D" id="3.90.470.20">
    <property type="entry name" value="4'-phosphopantetheinyl transferase domain"/>
    <property type="match status" value="2"/>
</dbReference>
<evidence type="ECO:0000256" key="5">
    <source>
        <dbReference type="SAM" id="MobiDB-lite"/>
    </source>
</evidence>
<evidence type="ECO:0000313" key="7">
    <source>
        <dbReference type="EMBL" id="GAA3367415.1"/>
    </source>
</evidence>
<dbReference type="Pfam" id="PF00550">
    <property type="entry name" value="PP-binding"/>
    <property type="match status" value="1"/>
</dbReference>
<dbReference type="PANTHER" id="PTHR12215:SF10">
    <property type="entry name" value="L-AMINOADIPATE-SEMIALDEHYDE DEHYDROGENASE-PHOSPHOPANTETHEINYL TRANSFERASE"/>
    <property type="match status" value="1"/>
</dbReference>
<evidence type="ECO:0000256" key="2">
    <source>
        <dbReference type="ARBA" id="ARBA00022450"/>
    </source>
</evidence>
<reference evidence="8" key="3">
    <citation type="submission" date="2023-12" db="EMBL/GenBank/DDBJ databases">
        <authorList>
            <person name="Sun Q."/>
            <person name="Inoue M."/>
        </authorList>
    </citation>
    <scope>NUCLEOTIDE SEQUENCE</scope>
    <source>
        <strain evidence="8">JCM 9651</strain>
    </source>
</reference>
<keyword evidence="3" id="KW-0597">Phosphoprotein</keyword>
<comment type="similarity">
    <text evidence="1">Belongs to the P-Pant transferase superfamily. Gsp/Sfp/HetI/AcpT family.</text>
</comment>
<evidence type="ECO:0000256" key="1">
    <source>
        <dbReference type="ARBA" id="ARBA00010990"/>
    </source>
</evidence>
<feature type="domain" description="Carrier" evidence="6">
    <location>
        <begin position="261"/>
        <end position="336"/>
    </location>
</feature>
<dbReference type="PANTHER" id="PTHR12215">
    <property type="entry name" value="PHOSPHOPANTETHEINE TRANSFERASE"/>
    <property type="match status" value="1"/>
</dbReference>